<dbReference type="Pfam" id="PF03847">
    <property type="entry name" value="TFIID_20kDa"/>
    <property type="match status" value="1"/>
</dbReference>
<dbReference type="InterPro" id="IPR037794">
    <property type="entry name" value="TAF12"/>
</dbReference>
<feature type="region of interest" description="Disordered" evidence="8">
    <location>
        <begin position="1"/>
        <end position="29"/>
    </location>
</feature>
<dbReference type="CDD" id="cd07981">
    <property type="entry name" value="HFD_TAF12"/>
    <property type="match status" value="1"/>
</dbReference>
<evidence type="ECO:0000256" key="3">
    <source>
        <dbReference type="ARBA" id="ARBA00017484"/>
    </source>
</evidence>
<feature type="region of interest" description="Disordered" evidence="8">
    <location>
        <begin position="98"/>
        <end position="126"/>
    </location>
</feature>
<keyword evidence="10" id="KW-0648">Protein biosynthesis</keyword>
<keyword evidence="6" id="KW-0539">Nucleus</keyword>
<evidence type="ECO:0000313" key="10">
    <source>
        <dbReference type="EMBL" id="PIK52940.1"/>
    </source>
</evidence>
<organism evidence="10 11">
    <name type="scientific">Stichopus japonicus</name>
    <name type="common">Sea cucumber</name>
    <dbReference type="NCBI Taxonomy" id="307972"/>
    <lineage>
        <taxon>Eukaryota</taxon>
        <taxon>Metazoa</taxon>
        <taxon>Echinodermata</taxon>
        <taxon>Eleutherozoa</taxon>
        <taxon>Echinozoa</taxon>
        <taxon>Holothuroidea</taxon>
        <taxon>Aspidochirotacea</taxon>
        <taxon>Aspidochirotida</taxon>
        <taxon>Stichopodidae</taxon>
        <taxon>Apostichopus</taxon>
    </lineage>
</organism>
<dbReference type="AlphaFoldDB" id="A0A2G8KYF7"/>
<proteinExistence type="inferred from homology"/>
<dbReference type="GO" id="GO:0017025">
    <property type="term" value="F:TBP-class protein binding"/>
    <property type="evidence" value="ECO:0007669"/>
    <property type="project" value="TreeGrafter"/>
</dbReference>
<evidence type="ECO:0000256" key="1">
    <source>
        <dbReference type="ARBA" id="ARBA00004123"/>
    </source>
</evidence>
<reference evidence="10 11" key="1">
    <citation type="journal article" date="2017" name="PLoS Biol.">
        <title>The sea cucumber genome provides insights into morphological evolution and visceral regeneration.</title>
        <authorList>
            <person name="Zhang X."/>
            <person name="Sun L."/>
            <person name="Yuan J."/>
            <person name="Sun Y."/>
            <person name="Gao Y."/>
            <person name="Zhang L."/>
            <person name="Li S."/>
            <person name="Dai H."/>
            <person name="Hamel J.F."/>
            <person name="Liu C."/>
            <person name="Yu Y."/>
            <person name="Liu S."/>
            <person name="Lin W."/>
            <person name="Guo K."/>
            <person name="Jin S."/>
            <person name="Xu P."/>
            <person name="Storey K.B."/>
            <person name="Huan P."/>
            <person name="Zhang T."/>
            <person name="Zhou Y."/>
            <person name="Zhang J."/>
            <person name="Lin C."/>
            <person name="Li X."/>
            <person name="Xing L."/>
            <person name="Huo D."/>
            <person name="Sun M."/>
            <person name="Wang L."/>
            <person name="Mercier A."/>
            <person name="Li F."/>
            <person name="Yang H."/>
            <person name="Xiang J."/>
        </authorList>
    </citation>
    <scope>NUCLEOTIDE SEQUENCE [LARGE SCALE GENOMIC DNA]</scope>
    <source>
        <strain evidence="10">Shaxun</strain>
        <tissue evidence="10">Muscle</tissue>
    </source>
</reference>
<evidence type="ECO:0000256" key="4">
    <source>
        <dbReference type="ARBA" id="ARBA00023015"/>
    </source>
</evidence>
<comment type="similarity">
    <text evidence="2">Belongs to the TAF12 family.</text>
</comment>
<protein>
    <recommendedName>
        <fullName evidence="3">Transcription initiation factor TFIID subunit 12</fullName>
    </recommendedName>
</protein>
<keyword evidence="11" id="KW-1185">Reference proteome</keyword>
<dbReference type="InterPro" id="IPR009072">
    <property type="entry name" value="Histone-fold"/>
</dbReference>
<evidence type="ECO:0000256" key="6">
    <source>
        <dbReference type="ARBA" id="ARBA00023242"/>
    </source>
</evidence>
<dbReference type="GO" id="GO:0000124">
    <property type="term" value="C:SAGA complex"/>
    <property type="evidence" value="ECO:0007669"/>
    <property type="project" value="InterPro"/>
</dbReference>
<dbReference type="PANTHER" id="PTHR12264">
    <property type="entry name" value="TRANSCRIPTION INITIATION FACTOR TFIID SUBUNIT 12"/>
    <property type="match status" value="1"/>
</dbReference>
<accession>A0A2G8KYF7</accession>
<feature type="coiled-coil region" evidence="7">
    <location>
        <begin position="31"/>
        <end position="78"/>
    </location>
</feature>
<keyword evidence="5" id="KW-0804">Transcription</keyword>
<comment type="caution">
    <text evidence="10">The sequence shown here is derived from an EMBL/GenBank/DDBJ whole genome shotgun (WGS) entry which is preliminary data.</text>
</comment>
<dbReference type="Gene3D" id="1.10.20.10">
    <property type="entry name" value="Histone, subunit A"/>
    <property type="match status" value="1"/>
</dbReference>
<dbReference type="GO" id="GO:0051123">
    <property type="term" value="P:RNA polymerase II preinitiation complex assembly"/>
    <property type="evidence" value="ECO:0007669"/>
    <property type="project" value="TreeGrafter"/>
</dbReference>
<evidence type="ECO:0000256" key="7">
    <source>
        <dbReference type="SAM" id="Coils"/>
    </source>
</evidence>
<comment type="subcellular location">
    <subcellularLocation>
        <location evidence="1">Nucleus</location>
    </subcellularLocation>
</comment>
<dbReference type="OrthoDB" id="2193432at2759"/>
<evidence type="ECO:0000256" key="5">
    <source>
        <dbReference type="ARBA" id="ARBA00023163"/>
    </source>
</evidence>
<evidence type="ECO:0000256" key="2">
    <source>
        <dbReference type="ARBA" id="ARBA00007530"/>
    </source>
</evidence>
<dbReference type="GO" id="GO:0003677">
    <property type="term" value="F:DNA binding"/>
    <property type="evidence" value="ECO:0007669"/>
    <property type="project" value="TreeGrafter"/>
</dbReference>
<dbReference type="GO" id="GO:0046982">
    <property type="term" value="F:protein heterodimerization activity"/>
    <property type="evidence" value="ECO:0007669"/>
    <property type="project" value="InterPro"/>
</dbReference>
<dbReference type="SUPFAM" id="SSF47113">
    <property type="entry name" value="Histone-fold"/>
    <property type="match status" value="1"/>
</dbReference>
<keyword evidence="7" id="KW-0175">Coiled coil</keyword>
<evidence type="ECO:0000259" key="9">
    <source>
        <dbReference type="Pfam" id="PF03847"/>
    </source>
</evidence>
<dbReference type="GO" id="GO:0003743">
    <property type="term" value="F:translation initiation factor activity"/>
    <property type="evidence" value="ECO:0007669"/>
    <property type="project" value="UniProtKB-KW"/>
</dbReference>
<feature type="domain" description="Transcription initiation factor TFIID subunit 12" evidence="9">
    <location>
        <begin position="124"/>
        <end position="173"/>
    </location>
</feature>
<name>A0A2G8KYF7_STIJA</name>
<dbReference type="GO" id="GO:0005669">
    <property type="term" value="C:transcription factor TFIID complex"/>
    <property type="evidence" value="ECO:0007669"/>
    <property type="project" value="InterPro"/>
</dbReference>
<dbReference type="Proteomes" id="UP000230750">
    <property type="component" value="Unassembled WGS sequence"/>
</dbReference>
<sequence length="208" mass="23857">MSRQQCSQPIPHCYRHPHRPPPPPPPPRRLQKTLQETIHDIEAQISRLEQIEKAGSLNVRQEQDLKKLRDLMSKALTEQARVKSEKLRQQEIQLALAKSQSQSLALGKSGRPGNTMSDSASRHSSDNSQMLLQIADDFIENIVTAGCQLAKHRKSSTLEVRDVLLHLERNWNMWIPGYTSEENRQVKRPAATEAHKQRMTLIRKTLKK</sequence>
<keyword evidence="4" id="KW-0805">Transcription regulation</keyword>
<keyword evidence="10" id="KW-0396">Initiation factor</keyword>
<dbReference type="EMBL" id="MRZV01000309">
    <property type="protein sequence ID" value="PIK52940.1"/>
    <property type="molecule type" value="Genomic_DNA"/>
</dbReference>
<dbReference type="InterPro" id="IPR003228">
    <property type="entry name" value="TFIID_TAF12_dom"/>
</dbReference>
<dbReference type="STRING" id="307972.A0A2G8KYF7"/>
<dbReference type="PANTHER" id="PTHR12264:SF21">
    <property type="entry name" value="TRANSCRIPTION INITIATION FACTOR TFIID SUBUNIT 12"/>
    <property type="match status" value="1"/>
</dbReference>
<evidence type="ECO:0000313" key="11">
    <source>
        <dbReference type="Proteomes" id="UP000230750"/>
    </source>
</evidence>
<evidence type="ECO:0000256" key="8">
    <source>
        <dbReference type="SAM" id="MobiDB-lite"/>
    </source>
</evidence>
<gene>
    <name evidence="10" type="ORF">BSL78_10189</name>
</gene>